<sequence>MTSSPTATERAQDAASTATDEGRHLAGVAHQEAGNVASEAAAQARHVMNEAMTQVNAQSKEQQDRLAGTLRTFGDDLQSMTSQAAPGLAADLTRQVSGYARSVGEHLQSREPGELLDDVRRFARQRPGTFLIGALAAGLVVGRLARGAADGIAGAKAVEDTRADAATRANGITGVAPVTPATTTPTAAPTAAPTSGGAPSGSPYMPDPRETHDTHGHDTGVPTAPSTPGQLGGSGDLR</sequence>
<evidence type="ECO:0000313" key="3">
    <source>
        <dbReference type="Proteomes" id="UP001500571"/>
    </source>
</evidence>
<dbReference type="RefSeq" id="WP_344047095.1">
    <property type="nucleotide sequence ID" value="NZ_BAAAPB010000004.1"/>
</dbReference>
<evidence type="ECO:0000313" key="2">
    <source>
        <dbReference type="EMBL" id="GAA1971364.1"/>
    </source>
</evidence>
<reference evidence="2 3" key="1">
    <citation type="journal article" date="2019" name="Int. J. Syst. Evol. Microbiol.">
        <title>The Global Catalogue of Microorganisms (GCM) 10K type strain sequencing project: providing services to taxonomists for standard genome sequencing and annotation.</title>
        <authorList>
            <consortium name="The Broad Institute Genomics Platform"/>
            <consortium name="The Broad Institute Genome Sequencing Center for Infectious Disease"/>
            <person name="Wu L."/>
            <person name="Ma J."/>
        </authorList>
    </citation>
    <scope>NUCLEOTIDE SEQUENCE [LARGE SCALE GENOMIC DNA]</scope>
    <source>
        <strain evidence="2 3">JCM 15309</strain>
    </source>
</reference>
<protein>
    <recommendedName>
        <fullName evidence="4">DUF3618 domain-containing protein</fullName>
    </recommendedName>
</protein>
<feature type="compositionally biased region" description="Basic and acidic residues" evidence="1">
    <location>
        <begin position="207"/>
        <end position="218"/>
    </location>
</feature>
<feature type="compositionally biased region" description="Low complexity" evidence="1">
    <location>
        <begin position="174"/>
        <end position="203"/>
    </location>
</feature>
<feature type="compositionally biased region" description="Polar residues" evidence="1">
    <location>
        <begin position="1"/>
        <end position="19"/>
    </location>
</feature>
<feature type="region of interest" description="Disordered" evidence="1">
    <location>
        <begin position="1"/>
        <end position="25"/>
    </location>
</feature>
<dbReference type="EMBL" id="BAAAPB010000004">
    <property type="protein sequence ID" value="GAA1971364.1"/>
    <property type="molecule type" value="Genomic_DNA"/>
</dbReference>
<accession>A0ABN2RM49</accession>
<name>A0ABN2RM49_9ACTN</name>
<gene>
    <name evidence="2" type="ORF">GCM10009798_35300</name>
</gene>
<evidence type="ECO:0008006" key="4">
    <source>
        <dbReference type="Google" id="ProtNLM"/>
    </source>
</evidence>
<proteinExistence type="predicted"/>
<feature type="region of interest" description="Disordered" evidence="1">
    <location>
        <begin position="174"/>
        <end position="238"/>
    </location>
</feature>
<organism evidence="2 3">
    <name type="scientific">Nocardioides panacihumi</name>
    <dbReference type="NCBI Taxonomy" id="400774"/>
    <lineage>
        <taxon>Bacteria</taxon>
        <taxon>Bacillati</taxon>
        <taxon>Actinomycetota</taxon>
        <taxon>Actinomycetes</taxon>
        <taxon>Propionibacteriales</taxon>
        <taxon>Nocardioidaceae</taxon>
        <taxon>Nocardioides</taxon>
    </lineage>
</organism>
<dbReference type="Proteomes" id="UP001500571">
    <property type="component" value="Unassembled WGS sequence"/>
</dbReference>
<keyword evidence="3" id="KW-1185">Reference proteome</keyword>
<comment type="caution">
    <text evidence="2">The sequence shown here is derived from an EMBL/GenBank/DDBJ whole genome shotgun (WGS) entry which is preliminary data.</text>
</comment>
<evidence type="ECO:0000256" key="1">
    <source>
        <dbReference type="SAM" id="MobiDB-lite"/>
    </source>
</evidence>